<dbReference type="Proteomes" id="UP000283426">
    <property type="component" value="Unassembled WGS sequence"/>
</dbReference>
<dbReference type="Proteomes" id="UP001199750">
    <property type="component" value="Unassembled WGS sequence"/>
</dbReference>
<dbReference type="EMBL" id="JAKNDN010000027">
    <property type="protein sequence ID" value="MCG4960900.1"/>
    <property type="molecule type" value="Genomic_DNA"/>
</dbReference>
<evidence type="ECO:0000313" key="7">
    <source>
        <dbReference type="Proteomes" id="UP000284434"/>
    </source>
</evidence>
<dbReference type="Gene3D" id="1.10.3670.10">
    <property type="entry name" value="Putative xylanase like domain"/>
    <property type="match status" value="1"/>
</dbReference>
<dbReference type="EMBL" id="QRYC01000026">
    <property type="protein sequence ID" value="RGU54766.1"/>
    <property type="molecule type" value="Genomic_DNA"/>
</dbReference>
<dbReference type="InterPro" id="IPR038765">
    <property type="entry name" value="Papain-like_cys_pep_sf"/>
</dbReference>
<organism evidence="3 5">
    <name type="scientific">Odoribacter splanchnicus</name>
    <dbReference type="NCBI Taxonomy" id="28118"/>
    <lineage>
        <taxon>Bacteria</taxon>
        <taxon>Pseudomonadati</taxon>
        <taxon>Bacteroidota</taxon>
        <taxon>Bacteroidia</taxon>
        <taxon>Bacteroidales</taxon>
        <taxon>Odoribacteraceae</taxon>
        <taxon>Odoribacter</taxon>
    </lineage>
</organism>
<sequence length="287" mass="33186">MIRLILHLFLFLFLSSYSCEAYRFSSSDQKVLNSFWKYAEEHRLGNLPVNERIPSIARFFLGTPYQSNTLNVTREELPVINLHELDCVTFVENVLALAFLEQYNQQSTEAFVQNIIRLRYRNAEIVDYTSRLHYSSDWLYEMQQAHLLTDITQFAGGIPYSKQICFMSEHSQKYPQLQKDSSLLKKIKTIETAINQRTYYYIPKDKINEACNKIKNGDIILITTHIKGLDTSHLGFAWKKEGKTYLLHASSKGKQVMISSLPLQEYMEGIDSQSGIMLARAAKTLAE</sequence>
<gene>
    <name evidence="3" type="ORF">DWW24_03060</name>
    <name evidence="2" type="ORF">DWW57_15065</name>
    <name evidence="4" type="ORF">DXA53_03365</name>
    <name evidence="1" type="ORF">L0P03_13745</name>
</gene>
<comment type="caution">
    <text evidence="3">The sequence shown here is derived from an EMBL/GenBank/DDBJ whole genome shotgun (WGS) entry which is preliminary data.</text>
</comment>
<dbReference type="PROSITE" id="PS51257">
    <property type="entry name" value="PROKAR_LIPOPROTEIN"/>
    <property type="match status" value="1"/>
</dbReference>
<dbReference type="Proteomes" id="UP000284243">
    <property type="component" value="Unassembled WGS sequence"/>
</dbReference>
<dbReference type="EMBL" id="QSCO01000003">
    <property type="protein sequence ID" value="RGY09330.1"/>
    <property type="molecule type" value="Genomic_DNA"/>
</dbReference>
<dbReference type="InterPro" id="IPR010846">
    <property type="entry name" value="AmiA-like"/>
</dbReference>
<dbReference type="EMBL" id="QRYW01000004">
    <property type="protein sequence ID" value="RGV30110.1"/>
    <property type="molecule type" value="Genomic_DNA"/>
</dbReference>
<dbReference type="AlphaFoldDB" id="A0A412WSF4"/>
<evidence type="ECO:0000313" key="6">
    <source>
        <dbReference type="Proteomes" id="UP000284243"/>
    </source>
</evidence>
<reference evidence="5 6" key="1">
    <citation type="submission" date="2018-08" db="EMBL/GenBank/DDBJ databases">
        <title>A genome reference for cultivated species of the human gut microbiota.</title>
        <authorList>
            <person name="Zou Y."/>
            <person name="Xue W."/>
            <person name="Luo G."/>
        </authorList>
    </citation>
    <scope>NUCLEOTIDE SEQUENCE [LARGE SCALE GENOMIC DNA]</scope>
    <source>
        <strain evidence="3 5">AF14-6AC</strain>
        <strain evidence="2 6">AF16-14</strain>
        <strain evidence="4 7">OF03-11</strain>
    </source>
</reference>
<accession>A0A412WSF4</accession>
<evidence type="ECO:0000313" key="4">
    <source>
        <dbReference type="EMBL" id="RGY09330.1"/>
    </source>
</evidence>
<name>A0A412WSF4_9BACT</name>
<proteinExistence type="predicted"/>
<dbReference type="Gene3D" id="2.30.260.10">
    <property type="entry name" value="putative xylanase like domain"/>
    <property type="match status" value="1"/>
</dbReference>
<dbReference type="RefSeq" id="WP_022160797.1">
    <property type="nucleotide sequence ID" value="NZ_JADMUD010000015.1"/>
</dbReference>
<dbReference type="Pfam" id="PF07313">
    <property type="entry name" value="AmiA-like"/>
    <property type="match status" value="1"/>
</dbReference>
<evidence type="ECO:0000313" key="5">
    <source>
        <dbReference type="Proteomes" id="UP000283426"/>
    </source>
</evidence>
<evidence type="ECO:0000313" key="1">
    <source>
        <dbReference type="EMBL" id="MCG4960900.1"/>
    </source>
</evidence>
<evidence type="ECO:0000313" key="3">
    <source>
        <dbReference type="EMBL" id="RGV30110.1"/>
    </source>
</evidence>
<dbReference type="Proteomes" id="UP000284434">
    <property type="component" value="Unassembled WGS sequence"/>
</dbReference>
<reference evidence="1" key="2">
    <citation type="submission" date="2022-01" db="EMBL/GenBank/DDBJ databases">
        <title>Collection of gut derived symbiotic bacterial strains cultured from healthy donors.</title>
        <authorList>
            <person name="Lin H."/>
            <person name="Kohout C."/>
            <person name="Waligurski E."/>
            <person name="Pamer E.G."/>
        </authorList>
    </citation>
    <scope>NUCLEOTIDE SEQUENCE</scope>
    <source>
        <strain evidence="1">DFI.1.149</strain>
    </source>
</reference>
<protein>
    <submittedName>
        <fullName evidence="3">DUF1460 domain-containing protein</fullName>
    </submittedName>
</protein>
<evidence type="ECO:0000313" key="2">
    <source>
        <dbReference type="EMBL" id="RGU54766.1"/>
    </source>
</evidence>
<dbReference type="SUPFAM" id="SSF54001">
    <property type="entry name" value="Cysteine proteinases"/>
    <property type="match status" value="1"/>
</dbReference>